<evidence type="ECO:0000256" key="8">
    <source>
        <dbReference type="ARBA" id="ARBA00022842"/>
    </source>
</evidence>
<name>A0ABP3XYY7_9FLAO</name>
<evidence type="ECO:0000259" key="12">
    <source>
        <dbReference type="PROSITE" id="PS50146"/>
    </source>
</evidence>
<dbReference type="PROSITE" id="PS50146">
    <property type="entry name" value="DAGK"/>
    <property type="match status" value="1"/>
</dbReference>
<evidence type="ECO:0000256" key="1">
    <source>
        <dbReference type="ARBA" id="ARBA00001946"/>
    </source>
</evidence>
<evidence type="ECO:0000256" key="11">
    <source>
        <dbReference type="ARBA" id="ARBA00023264"/>
    </source>
</evidence>
<keyword evidence="9" id="KW-0443">Lipid metabolism</keyword>
<evidence type="ECO:0000256" key="4">
    <source>
        <dbReference type="ARBA" id="ARBA00022723"/>
    </source>
</evidence>
<feature type="domain" description="DAGKc" evidence="12">
    <location>
        <begin position="1"/>
        <end position="130"/>
    </location>
</feature>
<evidence type="ECO:0000256" key="2">
    <source>
        <dbReference type="ARBA" id="ARBA00022516"/>
    </source>
</evidence>
<evidence type="ECO:0000256" key="9">
    <source>
        <dbReference type="ARBA" id="ARBA00023098"/>
    </source>
</evidence>
<gene>
    <name evidence="13" type="ORF">GCM10009118_10560</name>
</gene>
<dbReference type="EMBL" id="BAAAFH010000003">
    <property type="protein sequence ID" value="GAA0874648.1"/>
    <property type="molecule type" value="Genomic_DNA"/>
</dbReference>
<dbReference type="GO" id="GO:0016301">
    <property type="term" value="F:kinase activity"/>
    <property type="evidence" value="ECO:0007669"/>
    <property type="project" value="UniProtKB-KW"/>
</dbReference>
<dbReference type="Gene3D" id="3.40.50.10330">
    <property type="entry name" value="Probable inorganic polyphosphate/atp-NAD kinase, domain 1"/>
    <property type="match status" value="1"/>
</dbReference>
<evidence type="ECO:0000256" key="6">
    <source>
        <dbReference type="ARBA" id="ARBA00022777"/>
    </source>
</evidence>
<protein>
    <submittedName>
        <fullName evidence="13">Diacylglycerol kinase family lipid kinase</fullName>
    </submittedName>
</protein>
<dbReference type="NCBIfam" id="TIGR00147">
    <property type="entry name" value="YegS/Rv2252/BmrU family lipid kinase"/>
    <property type="match status" value="1"/>
</dbReference>
<evidence type="ECO:0000256" key="10">
    <source>
        <dbReference type="ARBA" id="ARBA00023209"/>
    </source>
</evidence>
<dbReference type="InterPro" id="IPR050187">
    <property type="entry name" value="Lipid_Phosphate_FormReg"/>
</dbReference>
<dbReference type="PANTHER" id="PTHR12358:SF106">
    <property type="entry name" value="LIPID KINASE YEGS"/>
    <property type="match status" value="1"/>
</dbReference>
<dbReference type="PANTHER" id="PTHR12358">
    <property type="entry name" value="SPHINGOSINE KINASE"/>
    <property type="match status" value="1"/>
</dbReference>
<dbReference type="InterPro" id="IPR045540">
    <property type="entry name" value="YegS/DAGK_C"/>
</dbReference>
<keyword evidence="7" id="KW-0067">ATP-binding</keyword>
<dbReference type="SMART" id="SM00046">
    <property type="entry name" value="DAGKc"/>
    <property type="match status" value="1"/>
</dbReference>
<keyword evidence="11" id="KW-1208">Phospholipid metabolism</keyword>
<evidence type="ECO:0000313" key="14">
    <source>
        <dbReference type="Proteomes" id="UP001501126"/>
    </source>
</evidence>
<evidence type="ECO:0000313" key="13">
    <source>
        <dbReference type="EMBL" id="GAA0874648.1"/>
    </source>
</evidence>
<keyword evidence="2" id="KW-0444">Lipid biosynthesis</keyword>
<proteinExistence type="predicted"/>
<dbReference type="Proteomes" id="UP001501126">
    <property type="component" value="Unassembled WGS sequence"/>
</dbReference>
<accession>A0ABP3XYY7</accession>
<keyword evidence="4" id="KW-0479">Metal-binding</keyword>
<comment type="cofactor">
    <cofactor evidence="1">
        <name>Mg(2+)</name>
        <dbReference type="ChEBI" id="CHEBI:18420"/>
    </cofactor>
</comment>
<dbReference type="InterPro" id="IPR017438">
    <property type="entry name" value="ATP-NAD_kinase_N"/>
</dbReference>
<reference evidence="14" key="1">
    <citation type="journal article" date="2019" name="Int. J. Syst. Evol. Microbiol.">
        <title>The Global Catalogue of Microorganisms (GCM) 10K type strain sequencing project: providing services to taxonomists for standard genome sequencing and annotation.</title>
        <authorList>
            <consortium name="The Broad Institute Genomics Platform"/>
            <consortium name="The Broad Institute Genome Sequencing Center for Infectious Disease"/>
            <person name="Wu L."/>
            <person name="Ma J."/>
        </authorList>
    </citation>
    <scope>NUCLEOTIDE SEQUENCE [LARGE SCALE GENOMIC DNA]</scope>
    <source>
        <strain evidence="14">JCM 16083</strain>
    </source>
</reference>
<dbReference type="Pfam" id="PF19279">
    <property type="entry name" value="YegS_C"/>
    <property type="match status" value="1"/>
</dbReference>
<evidence type="ECO:0000256" key="3">
    <source>
        <dbReference type="ARBA" id="ARBA00022679"/>
    </source>
</evidence>
<organism evidence="13 14">
    <name type="scientific">Wandonia haliotis</name>
    <dbReference type="NCBI Taxonomy" id="574963"/>
    <lineage>
        <taxon>Bacteria</taxon>
        <taxon>Pseudomonadati</taxon>
        <taxon>Bacteroidota</taxon>
        <taxon>Flavobacteriia</taxon>
        <taxon>Flavobacteriales</taxon>
        <taxon>Crocinitomicaceae</taxon>
        <taxon>Wandonia</taxon>
    </lineage>
</organism>
<dbReference type="RefSeq" id="WP_343785549.1">
    <property type="nucleotide sequence ID" value="NZ_BAAAFH010000003.1"/>
</dbReference>
<keyword evidence="5" id="KW-0547">Nucleotide-binding</keyword>
<keyword evidence="10" id="KW-0594">Phospholipid biosynthesis</keyword>
<dbReference type="Gene3D" id="2.60.200.40">
    <property type="match status" value="1"/>
</dbReference>
<dbReference type="InterPro" id="IPR016064">
    <property type="entry name" value="NAD/diacylglycerol_kinase_sf"/>
</dbReference>
<evidence type="ECO:0000256" key="5">
    <source>
        <dbReference type="ARBA" id="ARBA00022741"/>
    </source>
</evidence>
<keyword evidence="14" id="KW-1185">Reference proteome</keyword>
<keyword evidence="3" id="KW-0808">Transferase</keyword>
<dbReference type="InterPro" id="IPR001206">
    <property type="entry name" value="Diacylglycerol_kinase_cat_dom"/>
</dbReference>
<sequence length="295" mass="33175">MKKRVLFIINPKSGVSRKHNIPELISSYLDDVKFDAEIKFTKYSGHGYKLAKEAVHDGYDVVCAVGGDGSVHNIGMALINADTILAVIPTGSGNGYARHFDIPVRIKQAILTLNQMKIRQVDVGMLNHKYFLGVAGFGFDGHISGKFVKRKKRGIRGYILLVLKEYFRYGQQEFEIEFGNGRVIRQKAFMASIANISEFGNSFRISPFADAQDGKFELILLRKPNLFQVPFILRDFFKGKAHTSRLVQTFRFEEAKISTKSSRFHADGEPVSLSNPIKIRVQPKALQIVVGENYA</sequence>
<dbReference type="InterPro" id="IPR005218">
    <property type="entry name" value="Diacylglycerol/lipid_kinase"/>
</dbReference>
<keyword evidence="8" id="KW-0460">Magnesium</keyword>
<dbReference type="Pfam" id="PF00781">
    <property type="entry name" value="DAGK_cat"/>
    <property type="match status" value="1"/>
</dbReference>
<evidence type="ECO:0000256" key="7">
    <source>
        <dbReference type="ARBA" id="ARBA00022840"/>
    </source>
</evidence>
<keyword evidence="6 13" id="KW-0418">Kinase</keyword>
<dbReference type="SUPFAM" id="SSF111331">
    <property type="entry name" value="NAD kinase/diacylglycerol kinase-like"/>
    <property type="match status" value="1"/>
</dbReference>
<comment type="caution">
    <text evidence="13">The sequence shown here is derived from an EMBL/GenBank/DDBJ whole genome shotgun (WGS) entry which is preliminary data.</text>
</comment>